<dbReference type="InterPro" id="IPR049551">
    <property type="entry name" value="PKS_DH_C"/>
</dbReference>
<dbReference type="InterPro" id="IPR013968">
    <property type="entry name" value="PKS_KR"/>
</dbReference>
<evidence type="ECO:0000256" key="7">
    <source>
        <dbReference type="PROSITE-ProRule" id="PRU01363"/>
    </source>
</evidence>
<dbReference type="InterPro" id="IPR042104">
    <property type="entry name" value="PKS_dehydratase_sf"/>
</dbReference>
<dbReference type="GO" id="GO:0044550">
    <property type="term" value="P:secondary metabolite biosynthetic process"/>
    <property type="evidence" value="ECO:0007669"/>
    <property type="project" value="TreeGrafter"/>
</dbReference>
<keyword evidence="3" id="KW-0489">Methyltransferase</keyword>
<gene>
    <name evidence="12" type="ORF">FHL15_011367</name>
</gene>
<dbReference type="Gene3D" id="3.30.70.3290">
    <property type="match status" value="1"/>
</dbReference>
<keyword evidence="2" id="KW-0597">Phosphoprotein</keyword>
<dbReference type="GO" id="GO:0008168">
    <property type="term" value="F:methyltransferase activity"/>
    <property type="evidence" value="ECO:0007669"/>
    <property type="project" value="UniProtKB-KW"/>
</dbReference>
<dbReference type="InterPro" id="IPR049552">
    <property type="entry name" value="PKS_DH_N"/>
</dbReference>
<dbReference type="InterPro" id="IPR014043">
    <property type="entry name" value="Acyl_transferase_dom"/>
</dbReference>
<dbReference type="SUPFAM" id="SSF51735">
    <property type="entry name" value="NAD(P)-binding Rossmann-fold domains"/>
    <property type="match status" value="1"/>
</dbReference>
<dbReference type="Pfam" id="PF08242">
    <property type="entry name" value="Methyltransf_12"/>
    <property type="match status" value="1"/>
</dbReference>
<dbReference type="EMBL" id="VFLP01000128">
    <property type="protein sequence ID" value="TRX87742.1"/>
    <property type="molecule type" value="Genomic_DNA"/>
</dbReference>
<dbReference type="SMART" id="SM00825">
    <property type="entry name" value="PKS_KS"/>
    <property type="match status" value="1"/>
</dbReference>
<dbReference type="InterPro" id="IPR050091">
    <property type="entry name" value="PKS_NRPS_Biosynth_Enz"/>
</dbReference>
<keyword evidence="13" id="KW-1185">Reference proteome</keyword>
<evidence type="ECO:0000259" key="10">
    <source>
        <dbReference type="PROSITE" id="PS52004"/>
    </source>
</evidence>
<dbReference type="Gene3D" id="3.40.366.10">
    <property type="entry name" value="Malonyl-Coenzyme A Acyl Carrier Protein, domain 2"/>
    <property type="match status" value="1"/>
</dbReference>
<organism evidence="12 13">
    <name type="scientific">Xylaria flabelliformis</name>
    <dbReference type="NCBI Taxonomy" id="2512241"/>
    <lineage>
        <taxon>Eukaryota</taxon>
        <taxon>Fungi</taxon>
        <taxon>Dikarya</taxon>
        <taxon>Ascomycota</taxon>
        <taxon>Pezizomycotina</taxon>
        <taxon>Sordariomycetes</taxon>
        <taxon>Xylariomycetidae</taxon>
        <taxon>Xylariales</taxon>
        <taxon>Xylariaceae</taxon>
        <taxon>Xylaria</taxon>
    </lineage>
</organism>
<feature type="compositionally biased region" description="Polar residues" evidence="8">
    <location>
        <begin position="316"/>
        <end position="329"/>
    </location>
</feature>
<dbReference type="SUPFAM" id="SSF47336">
    <property type="entry name" value="ACP-like"/>
    <property type="match status" value="1"/>
</dbReference>
<dbReference type="SUPFAM" id="SSF52151">
    <property type="entry name" value="FabD/lysophospholipase-like"/>
    <property type="match status" value="1"/>
</dbReference>
<dbReference type="Gene3D" id="3.40.47.10">
    <property type="match status" value="1"/>
</dbReference>
<dbReference type="Gene3D" id="3.40.50.150">
    <property type="entry name" value="Vaccinia Virus protein VP39"/>
    <property type="match status" value="1"/>
</dbReference>
<dbReference type="Pfam" id="PF00109">
    <property type="entry name" value="ketoacyl-synt"/>
    <property type="match status" value="1"/>
</dbReference>
<dbReference type="Gene3D" id="3.40.50.720">
    <property type="entry name" value="NAD(P)-binding Rossmann-like Domain"/>
    <property type="match status" value="2"/>
</dbReference>
<dbReference type="GO" id="GO:0006633">
    <property type="term" value="P:fatty acid biosynthetic process"/>
    <property type="evidence" value="ECO:0007669"/>
    <property type="project" value="TreeGrafter"/>
</dbReference>
<dbReference type="CDD" id="cd02440">
    <property type="entry name" value="AdoMet_MTases"/>
    <property type="match status" value="1"/>
</dbReference>
<dbReference type="InterPro" id="IPR013217">
    <property type="entry name" value="Methyltransf_12"/>
</dbReference>
<dbReference type="InterPro" id="IPR014031">
    <property type="entry name" value="Ketoacyl_synth_C"/>
</dbReference>
<dbReference type="PANTHER" id="PTHR43775">
    <property type="entry name" value="FATTY ACID SYNTHASE"/>
    <property type="match status" value="1"/>
</dbReference>
<keyword evidence="5" id="KW-0560">Oxidoreductase</keyword>
<dbReference type="InterPro" id="IPR016039">
    <property type="entry name" value="Thiolase-like"/>
</dbReference>
<dbReference type="PROSITE" id="PS50075">
    <property type="entry name" value="CARRIER"/>
    <property type="match status" value="1"/>
</dbReference>
<feature type="domain" description="Ketosynthase family 3 (KS3)" evidence="10">
    <location>
        <begin position="1"/>
        <end position="446"/>
    </location>
</feature>
<evidence type="ECO:0000256" key="5">
    <source>
        <dbReference type="ARBA" id="ARBA00023002"/>
    </source>
</evidence>
<dbReference type="Pfam" id="PF02801">
    <property type="entry name" value="Ketoacyl-synt_C"/>
    <property type="match status" value="1"/>
</dbReference>
<feature type="active site" description="Proton donor; for dehydratase activity" evidence="7">
    <location>
        <position position="1214"/>
    </location>
</feature>
<evidence type="ECO:0000259" key="9">
    <source>
        <dbReference type="PROSITE" id="PS50075"/>
    </source>
</evidence>
<dbReference type="InterPro" id="IPR029063">
    <property type="entry name" value="SAM-dependent_MTases_sf"/>
</dbReference>
<dbReference type="PROSITE" id="PS52019">
    <property type="entry name" value="PKS_MFAS_DH"/>
    <property type="match status" value="1"/>
</dbReference>
<dbReference type="STRING" id="2512241.A0A553HIG0"/>
<dbReference type="InterPro" id="IPR014030">
    <property type="entry name" value="Ketoacyl_synth_N"/>
</dbReference>
<proteinExistence type="predicted"/>
<dbReference type="PANTHER" id="PTHR43775:SF20">
    <property type="entry name" value="HYBRID PKS-NRPS SYNTHETASE APDA"/>
    <property type="match status" value="1"/>
</dbReference>
<evidence type="ECO:0000256" key="1">
    <source>
        <dbReference type="ARBA" id="ARBA00022450"/>
    </source>
</evidence>
<feature type="region of interest" description="N-terminal hotdog fold" evidence="7">
    <location>
        <begin position="990"/>
        <end position="1134"/>
    </location>
</feature>
<evidence type="ECO:0000313" key="13">
    <source>
        <dbReference type="Proteomes" id="UP000319160"/>
    </source>
</evidence>
<evidence type="ECO:0000256" key="4">
    <source>
        <dbReference type="ARBA" id="ARBA00022679"/>
    </source>
</evidence>
<dbReference type="InterPro" id="IPR009081">
    <property type="entry name" value="PP-bd_ACP"/>
</dbReference>
<accession>A0A553HIG0</accession>
<comment type="caution">
    <text evidence="12">The sequence shown here is derived from an EMBL/GenBank/DDBJ whole genome shotgun (WGS) entry which is preliminary data.</text>
</comment>
<dbReference type="CDD" id="cd00833">
    <property type="entry name" value="PKS"/>
    <property type="match status" value="1"/>
</dbReference>
<evidence type="ECO:0000256" key="2">
    <source>
        <dbReference type="ARBA" id="ARBA00022553"/>
    </source>
</evidence>
<dbReference type="InterPro" id="IPR036736">
    <property type="entry name" value="ACP-like_sf"/>
</dbReference>
<dbReference type="OrthoDB" id="329835at2759"/>
<dbReference type="PROSITE" id="PS52004">
    <property type="entry name" value="KS3_2"/>
    <property type="match status" value="1"/>
</dbReference>
<dbReference type="SUPFAM" id="SSF55048">
    <property type="entry name" value="Probable ACP-binding domain of malonyl-CoA ACP transacylase"/>
    <property type="match status" value="1"/>
</dbReference>
<feature type="domain" description="Carrier" evidence="9">
    <location>
        <begin position="2550"/>
        <end position="2626"/>
    </location>
</feature>
<dbReference type="GO" id="GO:0032259">
    <property type="term" value="P:methylation"/>
    <property type="evidence" value="ECO:0007669"/>
    <property type="project" value="UniProtKB-KW"/>
</dbReference>
<evidence type="ECO:0000259" key="11">
    <source>
        <dbReference type="PROSITE" id="PS52019"/>
    </source>
</evidence>
<dbReference type="SMART" id="SM00826">
    <property type="entry name" value="PKS_DH"/>
    <property type="match status" value="1"/>
</dbReference>
<dbReference type="SUPFAM" id="SSF53335">
    <property type="entry name" value="S-adenosyl-L-methionine-dependent methyltransferases"/>
    <property type="match status" value="1"/>
</dbReference>
<dbReference type="InterPro" id="IPR036291">
    <property type="entry name" value="NAD(P)-bd_dom_sf"/>
</dbReference>
<dbReference type="InterPro" id="IPR020807">
    <property type="entry name" value="PKS_DH"/>
</dbReference>
<dbReference type="InterPro" id="IPR057326">
    <property type="entry name" value="KR_dom"/>
</dbReference>
<reference evidence="13" key="1">
    <citation type="submission" date="2019-06" db="EMBL/GenBank/DDBJ databases">
        <title>Draft genome sequence of the griseofulvin-producing fungus Xylaria cubensis strain G536.</title>
        <authorList>
            <person name="Mead M.E."/>
            <person name="Raja H.A."/>
            <person name="Steenwyk J.L."/>
            <person name="Knowles S.L."/>
            <person name="Oberlies N.H."/>
            <person name="Rokas A."/>
        </authorList>
    </citation>
    <scope>NUCLEOTIDE SEQUENCE [LARGE SCALE GENOMIC DNA]</scope>
    <source>
        <strain evidence="13">G536</strain>
    </source>
</reference>
<dbReference type="Pfam" id="PF08659">
    <property type="entry name" value="KR"/>
    <property type="match status" value="1"/>
</dbReference>
<dbReference type="SMART" id="SM00827">
    <property type="entry name" value="PKS_AT"/>
    <property type="match status" value="1"/>
</dbReference>
<dbReference type="InterPro" id="IPR049900">
    <property type="entry name" value="PKS_mFAS_DH"/>
</dbReference>
<evidence type="ECO:0000256" key="3">
    <source>
        <dbReference type="ARBA" id="ARBA00022603"/>
    </source>
</evidence>
<dbReference type="Pfam" id="PF22621">
    <property type="entry name" value="CurL-like_PKS_C"/>
    <property type="match status" value="1"/>
</dbReference>
<evidence type="ECO:0000256" key="6">
    <source>
        <dbReference type="ARBA" id="ARBA00023268"/>
    </source>
</evidence>
<feature type="domain" description="PKS/mFAS DH" evidence="11">
    <location>
        <begin position="990"/>
        <end position="1310"/>
    </location>
</feature>
<feature type="active site" description="Proton acceptor; for dehydratase activity" evidence="7">
    <location>
        <position position="1023"/>
    </location>
</feature>
<dbReference type="GO" id="GO:0016491">
    <property type="term" value="F:oxidoreductase activity"/>
    <property type="evidence" value="ECO:0007669"/>
    <property type="project" value="UniProtKB-KW"/>
</dbReference>
<feature type="region of interest" description="Disordered" evidence="8">
    <location>
        <begin position="303"/>
        <end position="329"/>
    </location>
</feature>
<keyword evidence="1" id="KW-0596">Phosphopantetheine</keyword>
<name>A0A553HIG0_9PEZI</name>
<sequence length="2720" mass="296910">MEPIAVVGAGCRFPGGANTLSKLWDLIRQPYDLATTPPTSRFDVNAFYHVDGAHHGTTNATKSYFLSRDIGLFDAAFFNIQAAEAEAMDPQQRLLLEVVYDALCNAGQRLEALRGSDTAVYVGIMCDDYNTLLRRDWETLPRYTATGLCRAIHANRLSYFFDWHGASVTLDTACSSGMVAVDQAVQILRSGKSQMAVAAGSNLILTPDMYISESKLGMLSPSGHCRMWDASADGYARGEGVACVVLKTLSRALADNDPIECLIRETGVNQDGRTLGLTMPSATAQTALIRACYQRAGLDPMNKPQDRPQFFHAHGTGTQAGDPQEASALSSALFTEAPPDTRGQSSDNEDNKIRKLLVGSIKTVIGHTEGTAGIASIIGTMLALKNRVIPPNLHFHNLNPQVEPFYRNLQIPTEASEWTVGSGEVRRASVNSFGFGGTNAHCIMEEYVPPYDLNGLSSTLSPALQFTPLVFSAASATALRETLSLHLDYLKSHPNVRLADLAYTLQQRRSIFPYRRAIIATTTQNAIQTIERLIDSNSHSNDDKTNDNDTDLITRFTTRASQRKSSLLGIFTGQGAQWPRMGAVLMEASPFVQSRVGELDRALQSLPNCSDRPAWTIRDQLLASKEDSRVAEAALSQPLCAAVQIVLVDILRVAGLSFTAVVGHSSGEIGAAYAAGLISAQDAIRIAYFRGMYARLASSPHHSKEDVNASFTTTVNPSSPQRRGAMMAVGATFGDAQALCSSHQFIGRVIQVAAVNSDSSVTLSGDEDAIEDAEQLLRAQGKFARRLHVDTAYHSAFMDICSKPYLASLEGCGIREAQLSPEKTQTIWFSSVSKGEIMTGNRLTNQYWIDNMRHPVLFAGALSHAIQEAGPFDLAVEVGPHAALRGPVLATMNMLRPDNNLPYTGLLSRNQNDVAQISAALGYIWTHLGTESIQLSAVELLLQGGNAEAGTGHHDKNVLTDLPVYPFDHQHRYWTTSRLANHYKYRRAPNPLLGTACFEAATSDEFQWRNLLRPQEIPWLKGHMLQGQIVFPATGYVCMAIEAMKTIALETNANRSDAGISLFELTDIELSRAITFSDNEEDSSGIEIIFIVSSVSVSKDRITSKWACYTAAADEPRKTVLNAKGRASGRLSPARPDTLMSTKMGEKKKGDYSMVSVQPENFYNNLSRIGYGYSLPFRGISSIQRRTGYSVGELVDQSESTWENSLVLHPGLLDSALQTLFAAWLFPGDPRLWGLYVPVSFSAITINPYYFTGSKHHTVSYETFIRSEDPSRVVGDVYLLQNSAGEGIGPNAMVQLEGAALVPFSPATPINDLPIFSRFQYGVAVPDGVLAAAGESLSDSEVQMFRDVDRISYWYARNTSAEFPPTERHELLPHFQYYLRWCDRMVDMVTRNQHPKVPAKCNADTRLVVEELLLRYNGRDDFRFVQAVGNNLVPVIRAGTSMLEHMNKDGLLRAFYAEDAICCGPTGRWLSGLISQIAHRFPALKTIEVGAGTGATTSLVLRALSDAYNSYTFTDISPAFFLAAEERFANQAGRMTFKTLDMEKPLSPQGYVKETYDVLVAVNVLHVSANLEATMGNLRRLLKPGGFLVVGELTSTDLIFAGVTVGTLPGWWIGADTDRPWGPVLSLPQWDALLRKTGFCGIDTVTPDIDASLPCSVFVSQVMDDRVTLLRNPLSVKVHPRGLRTDAVGIVGGTSWPVYQLSRQVFDILGERFRKKELFETVQDFACSEMARSASDDTCGNDGNTTLSKLGPVTVLCLADLDTPFLQNLTTSNFTALKTLLTSASTLVWVTRGSRAENPWGYMMTGLLNTAKTELPGLYVQVFDLDNIDCGIQPGTASSLAETLLRQLALRSWATMDATGATIYGIENDKTNQQMLWTSEPQVFIEKGRQVIPRLVPDPDRNARYNSLRRNVFAKADPFSEPLELVGTGQGSGRMLELRKVSPLRGVLLPSPRPQLAKSISTKTIVVTYSLLQSVALRGAGFLRLCIGTDVNTNETMLVLTHSSDNSFIVPSQWCVLLPKSTQHLGTTNNHEELLISVAAQLVARHILSFVPAGTTLLVNEPDRSVQSAIQSQASTQGINLVFTSSEPSNQNGSGTTFVCPGLPRHAYQSLVPASTAVYIHFSRGSASDIIDMAISNFLPTSCVMLSEDVVLNHVVKPLYTFDQVDGMNTTTRATEISGRIAKELEITAAAVLATGTDAGPNQAASECIALANAPLHKATGEPLAVIDWTASTSFMAKIQPIDAGIKFRPDRTYFFAGMAGELGQCLTHWMIAHGARHVVLASRTPKVNSEFVSDMAKRYDAIVKVISIDITSRESVRSVQSQLMKRLPPIAGIVNGALVLDDSLLTNMTLEQFGRVTAPKVLGTQLLDELFGYDNSLDFFIVCSSIASIIGWPGQSNYAAANDFMTALVSKRRKRGMAGSTMNIPAVLGIGYAAHSDVFDFDSFEALGYINISDRDLQILFAEAILTGHPRHGLAKVAGPCQTQVAMGINYIPHDLEVEQTNRRDIKLSHFFRYKNQAEVGTGAVSQTSSVRVRAQIEKAGTNRDALYRIVCDGFLIYLKRILRIIDGEQDLTDVNTLAEKGVDSLVAVDVRAWFQNELDVDVPTLKILSSVSIADLLNETVDKMKEQASLTKQRDISLVLVTGQRSTSTTLHEVDHNKVIYPTKTSCSSYTELSPRISTPSFIDTPANDPQSADESLDLCILDNVESCTPPSQGAGGS</sequence>
<dbReference type="Pfam" id="PF00698">
    <property type="entry name" value="Acyl_transf_1"/>
    <property type="match status" value="2"/>
</dbReference>
<dbReference type="Pfam" id="PF14765">
    <property type="entry name" value="PS-DH"/>
    <property type="match status" value="1"/>
</dbReference>
<dbReference type="GO" id="GO:0004312">
    <property type="term" value="F:fatty acid synthase activity"/>
    <property type="evidence" value="ECO:0007669"/>
    <property type="project" value="TreeGrafter"/>
</dbReference>
<evidence type="ECO:0000256" key="8">
    <source>
        <dbReference type="SAM" id="MobiDB-lite"/>
    </source>
</evidence>
<protein>
    <submittedName>
        <fullName evidence="12">Uncharacterized protein</fullName>
    </submittedName>
</protein>
<dbReference type="Gene3D" id="3.10.129.110">
    <property type="entry name" value="Polyketide synthase dehydratase"/>
    <property type="match status" value="1"/>
</dbReference>
<dbReference type="Pfam" id="PF21089">
    <property type="entry name" value="PKS_DH_N"/>
    <property type="match status" value="1"/>
</dbReference>
<dbReference type="InterPro" id="IPR016036">
    <property type="entry name" value="Malonyl_transacylase_ACP-bd"/>
</dbReference>
<dbReference type="SUPFAM" id="SSF53901">
    <property type="entry name" value="Thiolase-like"/>
    <property type="match status" value="1"/>
</dbReference>
<keyword evidence="6" id="KW-0511">Multifunctional enzyme</keyword>
<dbReference type="InterPro" id="IPR001227">
    <property type="entry name" value="Ac_transferase_dom_sf"/>
</dbReference>
<keyword evidence="4" id="KW-0808">Transferase</keyword>
<dbReference type="SMART" id="SM00822">
    <property type="entry name" value="PKS_KR"/>
    <property type="match status" value="1"/>
</dbReference>
<dbReference type="InterPro" id="IPR016035">
    <property type="entry name" value="Acyl_Trfase/lysoPLipase"/>
</dbReference>
<feature type="region of interest" description="C-terminal hotdog fold" evidence="7">
    <location>
        <begin position="1154"/>
        <end position="1310"/>
    </location>
</feature>
<dbReference type="Proteomes" id="UP000319160">
    <property type="component" value="Unassembled WGS sequence"/>
</dbReference>
<evidence type="ECO:0000313" key="12">
    <source>
        <dbReference type="EMBL" id="TRX87742.1"/>
    </source>
</evidence>
<dbReference type="InterPro" id="IPR020841">
    <property type="entry name" value="PKS_Beta-ketoAc_synthase_dom"/>
</dbReference>